<dbReference type="Proteomes" id="UP000053110">
    <property type="component" value="Unassembled WGS sequence"/>
</dbReference>
<accession>A0A061HBU6</accession>
<evidence type="ECO:0000313" key="1">
    <source>
        <dbReference type="EMBL" id="EPQ62160.1"/>
    </source>
</evidence>
<proteinExistence type="predicted"/>
<protein>
    <submittedName>
        <fullName evidence="2">Bgt-1831</fullName>
    </submittedName>
</protein>
<dbReference type="HOGENOM" id="CLU_3086913_0_0_1"/>
<dbReference type="EMBL" id="KE375187">
    <property type="protein sequence ID" value="EPQ62160.1"/>
    <property type="molecule type" value="Genomic_DNA"/>
</dbReference>
<name>A0A061HBU6_BLUGR</name>
<reference evidence="3" key="1">
    <citation type="journal article" date="2013" name="Nat. Genet.">
        <title>The wheat powdery mildew genome shows the unique evolution of an obligate biotroph.</title>
        <authorList>
            <person name="Wicker T."/>
            <person name="Oberhaensli S."/>
            <person name="Parlange F."/>
            <person name="Buchmann J.P."/>
            <person name="Shatalina M."/>
            <person name="Roffler S."/>
            <person name="Ben-David R."/>
            <person name="Dolezel J."/>
            <person name="Simkova H."/>
            <person name="Schulze-Lefert P."/>
            <person name="Spanu P.D."/>
            <person name="Bruggmann R."/>
            <person name="Amselem J."/>
            <person name="Quesneville H."/>
            <person name="Ver Loren van Themaat E."/>
            <person name="Paape T."/>
            <person name="Shimizu K.K."/>
            <person name="Keller B."/>
        </authorList>
    </citation>
    <scope>NUCLEOTIDE SEQUENCE [LARGE SCALE GENOMIC DNA]</scope>
    <source>
        <strain evidence="3">96224</strain>
    </source>
</reference>
<evidence type="ECO:0000313" key="2">
    <source>
        <dbReference type="EMBL" id="SUZ13100.1"/>
    </source>
</evidence>
<reference evidence="1" key="2">
    <citation type="submission" date="2013-01" db="EMBL/GenBank/DDBJ databases">
        <title>The wheat powdery mildew genome reveals unique evolution of an obligate biotroph.</title>
        <authorList>
            <person name="Oberhaensli S."/>
            <person name="Wicker T."/>
            <person name="Keller B."/>
        </authorList>
    </citation>
    <scope>NUCLEOTIDE SEQUENCE</scope>
    <source>
        <strain evidence="1">96224</strain>
    </source>
</reference>
<evidence type="ECO:0000313" key="3">
    <source>
        <dbReference type="Proteomes" id="UP000053110"/>
    </source>
</evidence>
<organism evidence="2">
    <name type="scientific">Blumeria graminis f. sp. tritici 96224</name>
    <dbReference type="NCBI Taxonomy" id="1268274"/>
    <lineage>
        <taxon>Eukaryota</taxon>
        <taxon>Fungi</taxon>
        <taxon>Dikarya</taxon>
        <taxon>Ascomycota</taxon>
        <taxon>Pezizomycotina</taxon>
        <taxon>Leotiomycetes</taxon>
        <taxon>Erysiphales</taxon>
        <taxon>Erysiphaceae</taxon>
        <taxon>Blumeria</taxon>
    </lineage>
</organism>
<reference evidence="2" key="3">
    <citation type="submission" date="2018-07" db="EMBL/GenBank/DDBJ databases">
        <authorList>
            <person name="Quirk P.G."/>
            <person name="Krulwich T.A."/>
        </authorList>
    </citation>
    <scope>NUCLEOTIDE SEQUENCE</scope>
    <source>
        <strain evidence="2">96224</strain>
    </source>
</reference>
<dbReference type="EMBL" id="UIGY01000214">
    <property type="protein sequence ID" value="SUZ13100.1"/>
    <property type="molecule type" value="Genomic_DNA"/>
</dbReference>
<sequence length="52" mass="5834">MSGKFGTCEKLAWQYTLQICPCFGLSHGSYLDYNHSLVGLLALRKLFSIKPP</sequence>
<gene>
    <name evidence="1" type="ORF">BGT96224_1831</name>
    <name evidence="2" type="ORF">BGT96224V2_LOCUS6257</name>
</gene>
<dbReference type="AlphaFoldDB" id="A0A061HBU6"/>